<evidence type="ECO:0000256" key="1">
    <source>
        <dbReference type="SAM" id="SignalP"/>
    </source>
</evidence>
<feature type="domain" description="SCP" evidence="2">
    <location>
        <begin position="41"/>
        <end position="188"/>
    </location>
</feature>
<dbReference type="CDD" id="cd05380">
    <property type="entry name" value="CAP_euk"/>
    <property type="match status" value="1"/>
</dbReference>
<sequence length="238" mass="26772">MIAHFIFAFVAPLLPLASSQGLCPNSTFDEETIKESVVGHINDHRFKLLKGLQPNGPWQDRDKWTSETQGYGKKLPMAKTMNEVEWNCNLEKKAKALLDPQCTDDEPKAPKGKTGLFYKMDISWDEPEITSAVWAWMEQIEKFAVRDDAISNKKVTFKDHDLREYLNLMRPSITKIGCADALCKENGVNKYRAFCLTDKEPLQDNGVVYKAGKGGCDEGENCPKGFTCEKGLCTKAKP</sequence>
<gene>
    <name evidence="3" type="ORF">ANCCAN_19759</name>
</gene>
<evidence type="ECO:0000313" key="4">
    <source>
        <dbReference type="Proteomes" id="UP000252519"/>
    </source>
</evidence>
<dbReference type="OrthoDB" id="5811015at2759"/>
<keyword evidence="4" id="KW-1185">Reference proteome</keyword>
<dbReference type="AlphaFoldDB" id="A0A368FQF8"/>
<proteinExistence type="predicted"/>
<keyword evidence="1" id="KW-0732">Signal</keyword>
<dbReference type="Proteomes" id="UP000252519">
    <property type="component" value="Unassembled WGS sequence"/>
</dbReference>
<accession>A0A368FQF8</accession>
<feature type="chain" id="PRO_5016892442" evidence="1">
    <location>
        <begin position="20"/>
        <end position="238"/>
    </location>
</feature>
<dbReference type="SUPFAM" id="SSF55797">
    <property type="entry name" value="PR-1-like"/>
    <property type="match status" value="1"/>
</dbReference>
<dbReference type="Gene3D" id="3.40.33.10">
    <property type="entry name" value="CAP"/>
    <property type="match status" value="1"/>
</dbReference>
<dbReference type="Pfam" id="PF00188">
    <property type="entry name" value="CAP"/>
    <property type="match status" value="1"/>
</dbReference>
<evidence type="ECO:0000259" key="2">
    <source>
        <dbReference type="Pfam" id="PF00188"/>
    </source>
</evidence>
<dbReference type="InterPro" id="IPR014044">
    <property type="entry name" value="CAP_dom"/>
</dbReference>
<dbReference type="EMBL" id="JOJR01000787">
    <property type="protein sequence ID" value="RCN34396.1"/>
    <property type="molecule type" value="Genomic_DNA"/>
</dbReference>
<protein>
    <submittedName>
        <fullName evidence="3">SCP-like protein</fullName>
    </submittedName>
</protein>
<reference evidence="3 4" key="1">
    <citation type="submission" date="2014-10" db="EMBL/GenBank/DDBJ databases">
        <title>Draft genome of the hookworm Ancylostoma caninum.</title>
        <authorList>
            <person name="Mitreva M."/>
        </authorList>
    </citation>
    <scope>NUCLEOTIDE SEQUENCE [LARGE SCALE GENOMIC DNA]</scope>
    <source>
        <strain evidence="3 4">Baltimore</strain>
    </source>
</reference>
<dbReference type="InterPro" id="IPR035940">
    <property type="entry name" value="CAP_sf"/>
</dbReference>
<name>A0A368FQF8_ANCCA</name>
<organism evidence="3 4">
    <name type="scientific">Ancylostoma caninum</name>
    <name type="common">Dog hookworm</name>
    <dbReference type="NCBI Taxonomy" id="29170"/>
    <lineage>
        <taxon>Eukaryota</taxon>
        <taxon>Metazoa</taxon>
        <taxon>Ecdysozoa</taxon>
        <taxon>Nematoda</taxon>
        <taxon>Chromadorea</taxon>
        <taxon>Rhabditida</taxon>
        <taxon>Rhabditina</taxon>
        <taxon>Rhabditomorpha</taxon>
        <taxon>Strongyloidea</taxon>
        <taxon>Ancylostomatidae</taxon>
        <taxon>Ancylostomatinae</taxon>
        <taxon>Ancylostoma</taxon>
    </lineage>
</organism>
<dbReference type="STRING" id="29170.A0A368FQF8"/>
<comment type="caution">
    <text evidence="3">The sequence shown here is derived from an EMBL/GenBank/DDBJ whole genome shotgun (WGS) entry which is preliminary data.</text>
</comment>
<feature type="signal peptide" evidence="1">
    <location>
        <begin position="1"/>
        <end position="19"/>
    </location>
</feature>
<evidence type="ECO:0000313" key="3">
    <source>
        <dbReference type="EMBL" id="RCN34396.1"/>
    </source>
</evidence>